<keyword evidence="9 13" id="KW-1015">Disulfide bond</keyword>
<keyword evidence="6" id="KW-0646">Protease inhibitor</keyword>
<feature type="disulfide bond" evidence="13">
    <location>
        <begin position="17"/>
        <end position="88"/>
    </location>
</feature>
<dbReference type="GO" id="GO:0008191">
    <property type="term" value="F:metalloendopeptidase inhibitor activity"/>
    <property type="evidence" value="ECO:0007669"/>
    <property type="project" value="InterPro"/>
</dbReference>
<name>A0A8X7WTY7_POLSE</name>
<feature type="binding site" evidence="12">
    <location>
        <position position="17"/>
    </location>
    <ligand>
        <name>Zn(2+)</name>
        <dbReference type="ChEBI" id="CHEBI:29105"/>
        <note>ligand shared with metalloproteinase partner</note>
    </ligand>
</feature>
<dbReference type="GO" id="GO:0002020">
    <property type="term" value="F:protease binding"/>
    <property type="evidence" value="ECO:0007669"/>
    <property type="project" value="TreeGrafter"/>
</dbReference>
<comment type="similarity">
    <text evidence="2">Belongs to the protease inhibitor I35 (TIMP) family.</text>
</comment>
<keyword evidence="17" id="KW-1185">Reference proteome</keyword>
<evidence type="ECO:0000256" key="14">
    <source>
        <dbReference type="SAM" id="SignalP"/>
    </source>
</evidence>
<feature type="non-terminal residue" evidence="16">
    <location>
        <position position="1"/>
    </location>
</feature>
<evidence type="ECO:0000256" key="2">
    <source>
        <dbReference type="ARBA" id="ARBA00011027"/>
    </source>
</evidence>
<feature type="disulfide bond" evidence="13">
    <location>
        <begin position="147"/>
        <end position="194"/>
    </location>
</feature>
<dbReference type="AlphaFoldDB" id="A0A8X7WTY7"/>
<dbReference type="PANTHER" id="PTHR11844:SF24">
    <property type="entry name" value="METALLOPROTEINASE INHIBITOR 2"/>
    <property type="match status" value="1"/>
</dbReference>
<dbReference type="PANTHER" id="PTHR11844">
    <property type="entry name" value="METALLOPROTEASE INHIBITOR"/>
    <property type="match status" value="1"/>
</dbReference>
<dbReference type="PROSITE" id="PS00288">
    <property type="entry name" value="TIMP"/>
    <property type="match status" value="1"/>
</dbReference>
<evidence type="ECO:0000259" key="15">
    <source>
        <dbReference type="PROSITE" id="PS50189"/>
    </source>
</evidence>
<dbReference type="GO" id="GO:0051045">
    <property type="term" value="P:negative regulation of membrane protein ectodomain proteolysis"/>
    <property type="evidence" value="ECO:0007669"/>
    <property type="project" value="TreeGrafter"/>
</dbReference>
<reference evidence="16 17" key="1">
    <citation type="journal article" date="2021" name="Cell">
        <title>Tracing the genetic footprints of vertebrate landing in non-teleost ray-finned fishes.</title>
        <authorList>
            <person name="Bi X."/>
            <person name="Wang K."/>
            <person name="Yang L."/>
            <person name="Pan H."/>
            <person name="Jiang H."/>
            <person name="Wei Q."/>
            <person name="Fang M."/>
            <person name="Yu H."/>
            <person name="Zhu C."/>
            <person name="Cai Y."/>
            <person name="He Y."/>
            <person name="Gan X."/>
            <person name="Zeng H."/>
            <person name="Yu D."/>
            <person name="Zhu Y."/>
            <person name="Jiang H."/>
            <person name="Qiu Q."/>
            <person name="Yang H."/>
            <person name="Zhang Y.E."/>
            <person name="Wang W."/>
            <person name="Zhu M."/>
            <person name="He S."/>
            <person name="Zhang G."/>
        </authorList>
    </citation>
    <scope>NUCLEOTIDE SEQUENCE [LARGE SCALE GENOMIC DNA]</scope>
    <source>
        <strain evidence="16">Bchr_013</strain>
    </source>
</reference>
<dbReference type="Pfam" id="PF00965">
    <property type="entry name" value="TIMP"/>
    <property type="match status" value="1"/>
</dbReference>
<feature type="signal peptide" evidence="14">
    <location>
        <begin position="1"/>
        <end position="16"/>
    </location>
</feature>
<dbReference type="Gene3D" id="2.40.50.120">
    <property type="match status" value="1"/>
</dbReference>
<evidence type="ECO:0000256" key="5">
    <source>
        <dbReference type="ARBA" id="ARBA00022608"/>
    </source>
</evidence>
<dbReference type="Proteomes" id="UP000886611">
    <property type="component" value="Unassembled WGS sequence"/>
</dbReference>
<evidence type="ECO:0000256" key="10">
    <source>
        <dbReference type="ARBA" id="ARBA00023215"/>
    </source>
</evidence>
<dbReference type="SMART" id="SM00206">
    <property type="entry name" value="NTR"/>
    <property type="match status" value="1"/>
</dbReference>
<dbReference type="SUPFAM" id="SSF50242">
    <property type="entry name" value="TIMP-like"/>
    <property type="match status" value="1"/>
</dbReference>
<proteinExistence type="inferred from homology"/>
<feature type="domain" description="NTR" evidence="15">
    <location>
        <begin position="17"/>
        <end position="145"/>
    </location>
</feature>
<feature type="non-terminal residue" evidence="16">
    <location>
        <position position="263"/>
    </location>
</feature>
<keyword evidence="5" id="KW-0483">Metalloprotease inhibitor</keyword>
<dbReference type="InterPro" id="IPR008993">
    <property type="entry name" value="TIMP-like_OB-fold"/>
</dbReference>
<evidence type="ECO:0000256" key="11">
    <source>
        <dbReference type="ARBA" id="ARBA00030102"/>
    </source>
</evidence>
<evidence type="ECO:0000256" key="4">
    <source>
        <dbReference type="ARBA" id="ARBA00022525"/>
    </source>
</evidence>
<evidence type="ECO:0000256" key="13">
    <source>
        <dbReference type="PIRSR" id="PIRSR601820-3"/>
    </source>
</evidence>
<evidence type="ECO:0000256" key="8">
    <source>
        <dbReference type="ARBA" id="ARBA00022833"/>
    </source>
</evidence>
<feature type="disulfide bond" evidence="13">
    <location>
        <begin position="19"/>
        <end position="120"/>
    </location>
</feature>
<evidence type="ECO:0000256" key="9">
    <source>
        <dbReference type="ARBA" id="ARBA00023157"/>
    </source>
</evidence>
<dbReference type="GO" id="GO:0034097">
    <property type="term" value="P:response to cytokine"/>
    <property type="evidence" value="ECO:0007669"/>
    <property type="project" value="TreeGrafter"/>
</dbReference>
<feature type="disulfide bond" evidence="13">
    <location>
        <begin position="152"/>
        <end position="157"/>
    </location>
</feature>
<keyword evidence="10" id="KW-0481">Metalloenzyme inhibitor</keyword>
<evidence type="ECO:0000313" key="17">
    <source>
        <dbReference type="Proteomes" id="UP000886611"/>
    </source>
</evidence>
<dbReference type="Gene3D" id="3.90.370.10">
    <property type="entry name" value="Tissue inhibitor of metalloproteinase-1. Chain B, domain 1"/>
    <property type="match status" value="1"/>
</dbReference>
<keyword evidence="7 12" id="KW-0479">Metal-binding</keyword>
<dbReference type="GO" id="GO:0031012">
    <property type="term" value="C:extracellular matrix"/>
    <property type="evidence" value="ECO:0007669"/>
    <property type="project" value="TreeGrafter"/>
</dbReference>
<accession>A0A8X7WTY7</accession>
<feature type="chain" id="PRO_5036495359" description="Metalloproteinase inhibitor 2" evidence="14">
    <location>
        <begin position="17"/>
        <end position="263"/>
    </location>
</feature>
<evidence type="ECO:0000256" key="3">
    <source>
        <dbReference type="ARBA" id="ARBA00013520"/>
    </source>
</evidence>
<evidence type="ECO:0000256" key="1">
    <source>
        <dbReference type="ARBA" id="ARBA00004613"/>
    </source>
</evidence>
<dbReference type="InterPro" id="IPR001134">
    <property type="entry name" value="Netrin_domain"/>
</dbReference>
<dbReference type="InterPro" id="IPR030490">
    <property type="entry name" value="TIMP_CS"/>
</dbReference>
<evidence type="ECO:0000256" key="12">
    <source>
        <dbReference type="PIRSR" id="PIRSR601820-1"/>
    </source>
</evidence>
<feature type="disulfide bond" evidence="13">
    <location>
        <begin position="165"/>
        <end position="186"/>
    </location>
</feature>
<dbReference type="InterPro" id="IPR027465">
    <property type="entry name" value="TIMP_C"/>
</dbReference>
<evidence type="ECO:0000256" key="7">
    <source>
        <dbReference type="ARBA" id="ARBA00022723"/>
    </source>
</evidence>
<dbReference type="GO" id="GO:0009725">
    <property type="term" value="P:response to hormone"/>
    <property type="evidence" value="ECO:0007669"/>
    <property type="project" value="TreeGrafter"/>
</dbReference>
<feature type="disulfide bond" evidence="13">
    <location>
        <begin position="29"/>
        <end position="145"/>
    </location>
</feature>
<dbReference type="EMBL" id="JAATIS010009265">
    <property type="protein sequence ID" value="KAG2455590.1"/>
    <property type="molecule type" value="Genomic_DNA"/>
</dbReference>
<evidence type="ECO:0000313" key="16">
    <source>
        <dbReference type="EMBL" id="KAG2455590.1"/>
    </source>
</evidence>
<sequence>MLALLVTLLFGGQSNACSCGPQHPQTAFCHSDIVIKGKIIQREQVTTGNANEGSEWIRYEIKQTKMFKGFEKATDVQYLYTPHDGGLCGFEPTDDVLDNQKELVIAGMMGEDGRVSVSVCSFIQPWANLTSSQKRGIMFTYKNHCNCKISPCQFVPCALSSEQECLWTDGLFTRSWDHVQAQQYACVKQDNGVCGWAPQKPTGLRDHPREITFISSAYDDVTSSTVAIDGVISTASASDNVTSGAGDTDDVTYALDITFSASP</sequence>
<dbReference type="PROSITE" id="PS50189">
    <property type="entry name" value="NTR"/>
    <property type="match status" value="1"/>
</dbReference>
<evidence type="ECO:0000256" key="6">
    <source>
        <dbReference type="ARBA" id="ARBA00022690"/>
    </source>
</evidence>
<dbReference type="GO" id="GO:0046872">
    <property type="term" value="F:metal ion binding"/>
    <property type="evidence" value="ECO:0007669"/>
    <property type="project" value="UniProtKB-KW"/>
</dbReference>
<gene>
    <name evidence="16" type="primary">Timp4</name>
    <name evidence="16" type="ORF">GTO96_0007371</name>
</gene>
<organism evidence="16 17">
    <name type="scientific">Polypterus senegalus</name>
    <name type="common">Senegal bichir</name>
    <dbReference type="NCBI Taxonomy" id="55291"/>
    <lineage>
        <taxon>Eukaryota</taxon>
        <taxon>Metazoa</taxon>
        <taxon>Chordata</taxon>
        <taxon>Craniata</taxon>
        <taxon>Vertebrata</taxon>
        <taxon>Euteleostomi</taxon>
        <taxon>Actinopterygii</taxon>
        <taxon>Polypteriformes</taxon>
        <taxon>Polypteridae</taxon>
        <taxon>Polypterus</taxon>
    </lineage>
</organism>
<protein>
    <recommendedName>
        <fullName evidence="3">Metalloproteinase inhibitor 2</fullName>
    </recommendedName>
    <alternativeName>
        <fullName evidence="11">Tissue inhibitor of metalloproteinases 2</fullName>
    </alternativeName>
</protein>
<dbReference type="GO" id="GO:0005615">
    <property type="term" value="C:extracellular space"/>
    <property type="evidence" value="ECO:0007669"/>
    <property type="project" value="TreeGrafter"/>
</dbReference>
<keyword evidence="14" id="KW-0732">Signal</keyword>
<comment type="subcellular location">
    <subcellularLocation>
        <location evidence="1">Secreted</location>
    </subcellularLocation>
</comment>
<dbReference type="InterPro" id="IPR001820">
    <property type="entry name" value="TIMP"/>
</dbReference>
<keyword evidence="4" id="KW-0964">Secreted</keyword>
<comment type="caution">
    <text evidence="16">The sequence shown here is derived from an EMBL/GenBank/DDBJ whole genome shotgun (WGS) entry which is preliminary data.</text>
</comment>
<keyword evidence="8 12" id="KW-0862">Zinc</keyword>